<proteinExistence type="predicted"/>
<comment type="caution">
    <text evidence="1">The sequence shown here is derived from an EMBL/GenBank/DDBJ whole genome shotgun (WGS) entry which is preliminary data.</text>
</comment>
<name>A0ABU6HQ58_9RHOB</name>
<dbReference type="Proteomes" id="UP001348149">
    <property type="component" value="Unassembled WGS sequence"/>
</dbReference>
<sequence>MSEVSLEEFVRETLLSIARGVRTAKDISQNEDIIPIALHRVNDQETKSGDQIVKFSVGVEANSRTGGGVKGQVGGPLVSLITGSVAAEGSHEKASAAIHRIEFGVPINFSARWKAQNSEGDK</sequence>
<evidence type="ECO:0000313" key="1">
    <source>
        <dbReference type="EMBL" id="MEC3863375.1"/>
    </source>
</evidence>
<gene>
    <name evidence="1" type="ORF">VK792_18960</name>
</gene>
<organism evidence="1 2">
    <name type="scientific">Mesobacterium hydrothermale</name>
    <dbReference type="NCBI Taxonomy" id="3111907"/>
    <lineage>
        <taxon>Bacteria</taxon>
        <taxon>Pseudomonadati</taxon>
        <taxon>Pseudomonadota</taxon>
        <taxon>Alphaproteobacteria</taxon>
        <taxon>Rhodobacterales</taxon>
        <taxon>Roseobacteraceae</taxon>
        <taxon>Mesobacterium</taxon>
    </lineage>
</organism>
<reference evidence="1 2" key="1">
    <citation type="submission" date="2024-01" db="EMBL/GenBank/DDBJ databases">
        <title>Mesobacterium rodlantinim sp. nov., isolated from shallow sea hydrothermal systems off Kueishantao Island.</title>
        <authorList>
            <person name="Su Z."/>
            <person name="Tang K."/>
        </authorList>
    </citation>
    <scope>NUCLEOTIDE SEQUENCE [LARGE SCALE GENOMIC DNA]</scope>
    <source>
        <strain evidence="1 2">TK19101</strain>
    </source>
</reference>
<keyword evidence="2" id="KW-1185">Reference proteome</keyword>
<dbReference type="EMBL" id="JAYLLH010000054">
    <property type="protein sequence ID" value="MEC3863375.1"/>
    <property type="molecule type" value="Genomic_DNA"/>
</dbReference>
<evidence type="ECO:0000313" key="2">
    <source>
        <dbReference type="Proteomes" id="UP001348149"/>
    </source>
</evidence>
<dbReference type="RefSeq" id="WP_326299456.1">
    <property type="nucleotide sequence ID" value="NZ_JAYLLH010000054.1"/>
</dbReference>
<accession>A0ABU6HQ58</accession>
<protein>
    <submittedName>
        <fullName evidence="1">Uncharacterized protein</fullName>
    </submittedName>
</protein>